<reference evidence="2" key="2">
    <citation type="submission" date="2018-05" db="EMBL/GenBank/DDBJ databases">
        <title>OgluRS3 (Oryza glumaepatula Reference Sequence Version 3).</title>
        <authorList>
            <person name="Zhang J."/>
            <person name="Kudrna D."/>
            <person name="Lee S."/>
            <person name="Talag J."/>
            <person name="Welchert J."/>
            <person name="Wing R.A."/>
        </authorList>
    </citation>
    <scope>NUCLEOTIDE SEQUENCE [LARGE SCALE GENOMIC DNA]</scope>
</reference>
<evidence type="ECO:0000313" key="2">
    <source>
        <dbReference type="EnsemblPlants" id="OGLUM12G07620.4"/>
    </source>
</evidence>
<dbReference type="EnsemblPlants" id="OGLUM12G07620.4">
    <property type="protein sequence ID" value="OGLUM12G07620.4"/>
    <property type="gene ID" value="OGLUM12G07620"/>
</dbReference>
<dbReference type="AlphaFoldDB" id="A0A0E0BQJ3"/>
<name>A0A0E0BQJ3_9ORYZ</name>
<sequence>MTNRAVVREALPKNLITHVPGADLKRGVVPEALLLPISCARKRSEARKRNRGSTGARRRKNTSKRKQANRSDRYSRRDSASCCTRVVGDCAQLPHTRRGIVDASLRRQSWERGIVVAKRIDVTYALAWPARLGARARVAFRFPPQPVNREPPITPYLS</sequence>
<evidence type="ECO:0000256" key="1">
    <source>
        <dbReference type="SAM" id="MobiDB-lite"/>
    </source>
</evidence>
<feature type="region of interest" description="Disordered" evidence="1">
    <location>
        <begin position="44"/>
        <end position="76"/>
    </location>
</feature>
<protein>
    <submittedName>
        <fullName evidence="2">Uncharacterized protein</fullName>
    </submittedName>
</protein>
<dbReference type="Proteomes" id="UP000026961">
    <property type="component" value="Chromosome 12"/>
</dbReference>
<keyword evidence="3" id="KW-1185">Reference proteome</keyword>
<accession>A0A0E0BQJ3</accession>
<dbReference type="Gramene" id="OGLUM12G07620.4">
    <property type="protein sequence ID" value="OGLUM12G07620.4"/>
    <property type="gene ID" value="OGLUM12G07620"/>
</dbReference>
<organism evidence="2">
    <name type="scientific">Oryza glumipatula</name>
    <dbReference type="NCBI Taxonomy" id="40148"/>
    <lineage>
        <taxon>Eukaryota</taxon>
        <taxon>Viridiplantae</taxon>
        <taxon>Streptophyta</taxon>
        <taxon>Embryophyta</taxon>
        <taxon>Tracheophyta</taxon>
        <taxon>Spermatophyta</taxon>
        <taxon>Magnoliopsida</taxon>
        <taxon>Liliopsida</taxon>
        <taxon>Poales</taxon>
        <taxon>Poaceae</taxon>
        <taxon>BOP clade</taxon>
        <taxon>Oryzoideae</taxon>
        <taxon>Oryzeae</taxon>
        <taxon>Oryzinae</taxon>
        <taxon>Oryza</taxon>
    </lineage>
</organism>
<reference evidence="2" key="1">
    <citation type="submission" date="2015-04" db="UniProtKB">
        <authorList>
            <consortium name="EnsemblPlants"/>
        </authorList>
    </citation>
    <scope>IDENTIFICATION</scope>
</reference>
<feature type="compositionally biased region" description="Basic residues" evidence="1">
    <location>
        <begin position="44"/>
        <end position="68"/>
    </location>
</feature>
<dbReference type="HOGENOM" id="CLU_1672018_0_0_1"/>
<evidence type="ECO:0000313" key="3">
    <source>
        <dbReference type="Proteomes" id="UP000026961"/>
    </source>
</evidence>
<proteinExistence type="predicted"/>